<comment type="caution">
    <text evidence="1">The sequence shown here is derived from an EMBL/GenBank/DDBJ whole genome shotgun (WGS) entry which is preliminary data.</text>
</comment>
<dbReference type="AlphaFoldDB" id="A0AA39HQC9"/>
<dbReference type="EMBL" id="JAUCMV010000003">
    <property type="protein sequence ID" value="KAK0409529.1"/>
    <property type="molecule type" value="Genomic_DNA"/>
</dbReference>
<accession>A0AA39HQC9</accession>
<name>A0AA39HQC9_9BILA</name>
<evidence type="ECO:0000313" key="1">
    <source>
        <dbReference type="EMBL" id="KAK0409529.1"/>
    </source>
</evidence>
<evidence type="ECO:0000313" key="2">
    <source>
        <dbReference type="Proteomes" id="UP001175271"/>
    </source>
</evidence>
<reference evidence="1" key="1">
    <citation type="submission" date="2023-06" db="EMBL/GenBank/DDBJ databases">
        <title>Genomic analysis of the entomopathogenic nematode Steinernema hermaphroditum.</title>
        <authorList>
            <person name="Schwarz E.M."/>
            <person name="Heppert J.K."/>
            <person name="Baniya A."/>
            <person name="Schwartz H.T."/>
            <person name="Tan C.-H."/>
            <person name="Antoshechkin I."/>
            <person name="Sternberg P.W."/>
            <person name="Goodrich-Blair H."/>
            <person name="Dillman A.R."/>
        </authorList>
    </citation>
    <scope>NUCLEOTIDE SEQUENCE</scope>
    <source>
        <strain evidence="1">PS9179</strain>
        <tissue evidence="1">Whole animal</tissue>
    </source>
</reference>
<dbReference type="Proteomes" id="UP001175271">
    <property type="component" value="Unassembled WGS sequence"/>
</dbReference>
<sequence>MYFGLLPPVQSQKPQDVDCLDVFVDGSAIGLRNSDGSIGGSPKTVRIQGRLNADDEYFVALPSDIVQEDSSLLNTLSNQAQFLEMTIFDSSMNLYRILQDFPTNFPFVSVSFLRNSCDSSEDLQSRPLYHYIGRLVASRKLKYFNLIGDDTNTFFDRLLVELLQQDQVKEVFVHLSHALKNEVIFLGRLLDIWKNRDPWGARIFSMSFFSPFEQLDFVKSLPKRLACFDLKGDKKLYFYMAHPKSPEREVHIFRNTEGMLTLEFN</sequence>
<gene>
    <name evidence="1" type="ORF">QR680_004600</name>
</gene>
<organism evidence="1 2">
    <name type="scientific">Steinernema hermaphroditum</name>
    <dbReference type="NCBI Taxonomy" id="289476"/>
    <lineage>
        <taxon>Eukaryota</taxon>
        <taxon>Metazoa</taxon>
        <taxon>Ecdysozoa</taxon>
        <taxon>Nematoda</taxon>
        <taxon>Chromadorea</taxon>
        <taxon>Rhabditida</taxon>
        <taxon>Tylenchina</taxon>
        <taxon>Panagrolaimomorpha</taxon>
        <taxon>Strongyloidoidea</taxon>
        <taxon>Steinernematidae</taxon>
        <taxon>Steinernema</taxon>
    </lineage>
</organism>
<protein>
    <submittedName>
        <fullName evidence="1">Uncharacterized protein</fullName>
    </submittedName>
</protein>
<keyword evidence="2" id="KW-1185">Reference proteome</keyword>
<proteinExistence type="predicted"/>